<protein>
    <recommendedName>
        <fullName evidence="2">Peptidase M16 C-terminal domain-containing protein</fullName>
    </recommendedName>
</protein>
<dbReference type="Pfam" id="PF05193">
    <property type="entry name" value="Peptidase_M16_C"/>
    <property type="match status" value="1"/>
</dbReference>
<dbReference type="SUPFAM" id="SSF63411">
    <property type="entry name" value="LuxS/MPP-like metallohydrolase"/>
    <property type="match status" value="2"/>
</dbReference>
<name>A0A6A7YIV3_9PSED</name>
<proteinExistence type="inferred from homology"/>
<dbReference type="RefSeq" id="WP_153327151.1">
    <property type="nucleotide sequence ID" value="NZ_WIWI01000011.1"/>
</dbReference>
<dbReference type="PANTHER" id="PTHR11851">
    <property type="entry name" value="METALLOPROTEASE"/>
    <property type="match status" value="1"/>
</dbReference>
<dbReference type="Gene3D" id="3.30.830.10">
    <property type="entry name" value="Metalloenzyme, LuxS/M16 peptidase-like"/>
    <property type="match status" value="2"/>
</dbReference>
<dbReference type="InterPro" id="IPR050361">
    <property type="entry name" value="MPP/UQCRC_Complex"/>
</dbReference>
<organism evidence="4 6">
    <name type="scientific">Pseudomonas helleri</name>
    <dbReference type="NCBI Taxonomy" id="1608996"/>
    <lineage>
        <taxon>Bacteria</taxon>
        <taxon>Pseudomonadati</taxon>
        <taxon>Pseudomonadota</taxon>
        <taxon>Gammaproteobacteria</taxon>
        <taxon>Pseudomonadales</taxon>
        <taxon>Pseudomonadaceae</taxon>
        <taxon>Pseudomonas</taxon>
    </lineage>
</organism>
<dbReference type="GO" id="GO:0046872">
    <property type="term" value="F:metal ion binding"/>
    <property type="evidence" value="ECO:0007669"/>
    <property type="project" value="InterPro"/>
</dbReference>
<dbReference type="PANTHER" id="PTHR11851:SF49">
    <property type="entry name" value="MITOCHONDRIAL-PROCESSING PEPTIDASE SUBUNIT ALPHA"/>
    <property type="match status" value="1"/>
</dbReference>
<comment type="similarity">
    <text evidence="1">Belongs to the peptidase M16 family.</text>
</comment>
<evidence type="ECO:0000313" key="4">
    <source>
        <dbReference type="EMBL" id="MQT88597.1"/>
    </source>
</evidence>
<dbReference type="InterPro" id="IPR011249">
    <property type="entry name" value="Metalloenz_LuxS/M16"/>
</dbReference>
<sequence length="417" mass="46135">MTITAEKPTHAYTLDNGLQVILRQDNRTPGICASLFHKAGTDHEHANQRGLAYLAGGATFKDKDLERKIGATANGWIDYHLSAYSLEAPSAELATVLQLLAARMEPQTLSRERLDKGIKHACKLEESEPYFSSDYWITSTFEELIFPQARTVYKFGNVDDLARITVADVLSWHEEGYAPNNSILVIAGDIALDDVQPLIQHLFADLAPFEGFAPAEQPAHSFSGDERRLVQHLDTPLPRLQMAFNTPSLATPGAIDDIRALQVISALLTKGPQAWLPLRLSEDKHTLSSVISRLPAYRRNDDLFLLAATLGVDTSLSVQQVELEIKQLLESLKTHALDAETLKYGQQQALESLEEQDTLEIQASILGNLAAIDLPWTLIDSEAGQIHNVTADDIQRVANSYFSPERLSVAHSLPRED</sequence>
<comment type="caution">
    <text evidence="4">The sequence shown here is derived from an EMBL/GenBank/DDBJ whole genome shotgun (WGS) entry which is preliminary data.</text>
</comment>
<evidence type="ECO:0000313" key="5">
    <source>
        <dbReference type="Proteomes" id="UP000441404"/>
    </source>
</evidence>
<accession>A0A6A7YIV3</accession>
<gene>
    <name evidence="4" type="ORF">GHO39_05485</name>
    <name evidence="3" type="ORF">GHO40_04735</name>
</gene>
<dbReference type="InterPro" id="IPR007863">
    <property type="entry name" value="Peptidase_M16_C"/>
</dbReference>
<evidence type="ECO:0000256" key="1">
    <source>
        <dbReference type="ARBA" id="ARBA00007261"/>
    </source>
</evidence>
<dbReference type="Proteomes" id="UP000441404">
    <property type="component" value="Unassembled WGS sequence"/>
</dbReference>
<dbReference type="Proteomes" id="UP000489190">
    <property type="component" value="Unassembled WGS sequence"/>
</dbReference>
<dbReference type="EMBL" id="WIWJ01000006">
    <property type="protein sequence ID" value="MQT46045.1"/>
    <property type="molecule type" value="Genomic_DNA"/>
</dbReference>
<evidence type="ECO:0000313" key="6">
    <source>
        <dbReference type="Proteomes" id="UP000489190"/>
    </source>
</evidence>
<feature type="domain" description="Peptidase M16 C-terminal" evidence="2">
    <location>
        <begin position="164"/>
        <end position="348"/>
    </location>
</feature>
<dbReference type="AlphaFoldDB" id="A0A6A7YIV3"/>
<dbReference type="EMBL" id="WIWI01000011">
    <property type="protein sequence ID" value="MQT88597.1"/>
    <property type="molecule type" value="Genomic_DNA"/>
</dbReference>
<evidence type="ECO:0000259" key="2">
    <source>
        <dbReference type="Pfam" id="PF05193"/>
    </source>
</evidence>
<evidence type="ECO:0000313" key="3">
    <source>
        <dbReference type="EMBL" id="MQT46045.1"/>
    </source>
</evidence>
<reference evidence="5 6" key="1">
    <citation type="submission" date="2019-10" db="EMBL/GenBank/DDBJ databases">
        <title>Evaluation of single-gene subtyping targets for Pseudomonas.</title>
        <authorList>
            <person name="Reichler S.J."/>
            <person name="Orsi R.H."/>
            <person name="Wiedmann M."/>
            <person name="Martin N.H."/>
            <person name="Murphy S.I."/>
        </authorList>
    </citation>
    <scope>NUCLEOTIDE SEQUENCE [LARGE SCALE GENOMIC DNA]</scope>
    <source>
        <strain evidence="4 6">FSL R10-3254</strain>
        <strain evidence="3 5">FSL R10-3257</strain>
    </source>
</reference>